<reference evidence="1" key="1">
    <citation type="journal article" date="2021" name="Antonie Van Leeuwenhoek">
        <title>Draft genome and description of Waterburya agarophytonicola gen. nov. sp. nov. (Pleurocapsales, Cyanobacteria): a seaweed symbiont.</title>
        <authorList>
            <person name="Bonthond G."/>
            <person name="Shalygin S."/>
            <person name="Bayer T."/>
            <person name="Weinberger F."/>
        </authorList>
    </citation>
    <scope>NUCLEOTIDE SEQUENCE</scope>
    <source>
        <strain evidence="1">KI4</strain>
    </source>
</reference>
<keyword evidence="2" id="KW-1185">Reference proteome</keyword>
<dbReference type="InterPro" id="IPR047810">
    <property type="entry name" value="PatD-like"/>
</dbReference>
<evidence type="ECO:0000313" key="2">
    <source>
        <dbReference type="Proteomes" id="UP000729733"/>
    </source>
</evidence>
<evidence type="ECO:0000313" key="1">
    <source>
        <dbReference type="EMBL" id="MCC0175585.1"/>
    </source>
</evidence>
<dbReference type="NCBIfam" id="NF037954">
    <property type="entry name" value="het_cyst_PatD"/>
    <property type="match status" value="1"/>
</dbReference>
<dbReference type="AlphaFoldDB" id="A0A964FDH7"/>
<comment type="caution">
    <text evidence="1">The sequence shown here is derived from an EMBL/GenBank/DDBJ whole genome shotgun (WGS) entry which is preliminary data.</text>
</comment>
<dbReference type="Proteomes" id="UP000729733">
    <property type="component" value="Unassembled WGS sequence"/>
</dbReference>
<proteinExistence type="predicted"/>
<organism evidence="1 2">
    <name type="scientific">Waterburya agarophytonicola KI4</name>
    <dbReference type="NCBI Taxonomy" id="2874699"/>
    <lineage>
        <taxon>Bacteria</taxon>
        <taxon>Bacillati</taxon>
        <taxon>Cyanobacteriota</taxon>
        <taxon>Cyanophyceae</taxon>
        <taxon>Pleurocapsales</taxon>
        <taxon>Hyellaceae</taxon>
        <taxon>Waterburya</taxon>
        <taxon>Waterburya agarophytonicola</taxon>
    </lineage>
</organism>
<sequence length="123" mass="14196">MLPGSHNRAYQDFLTLLTVFNQKAIDLATDSAAYIIQQEFPDLQQWFEENIVGLDCQEINPAIIPRWESIQREIKREFKLLATDILFLAAARRDDTKSKKLKNISSHTTKLIGYCQGLLKNEK</sequence>
<protein>
    <submittedName>
        <fullName evidence="1">Heterocyst frequency control protein PatD</fullName>
    </submittedName>
</protein>
<accession>A0A964FDH7</accession>
<name>A0A964FDH7_9CYAN</name>
<dbReference type="RefSeq" id="WP_229638587.1">
    <property type="nucleotide sequence ID" value="NZ_JADWDC010000002.1"/>
</dbReference>
<gene>
    <name evidence="1" type="primary">patD</name>
    <name evidence="1" type="ORF">I4641_01140</name>
</gene>
<dbReference type="EMBL" id="JADWDC010000002">
    <property type="protein sequence ID" value="MCC0175585.1"/>
    <property type="molecule type" value="Genomic_DNA"/>
</dbReference>